<name>A0A9P8ZZE0_9PEZI</name>
<organism evidence="8 9">
    <name type="scientific">Truncatella angustata</name>
    <dbReference type="NCBI Taxonomy" id="152316"/>
    <lineage>
        <taxon>Eukaryota</taxon>
        <taxon>Fungi</taxon>
        <taxon>Dikarya</taxon>
        <taxon>Ascomycota</taxon>
        <taxon>Pezizomycotina</taxon>
        <taxon>Sordariomycetes</taxon>
        <taxon>Xylariomycetidae</taxon>
        <taxon>Amphisphaeriales</taxon>
        <taxon>Sporocadaceae</taxon>
        <taxon>Truncatella</taxon>
    </lineage>
</organism>
<dbReference type="RefSeq" id="XP_045960223.1">
    <property type="nucleotide sequence ID" value="XM_046102590.1"/>
</dbReference>
<dbReference type="InterPro" id="IPR036396">
    <property type="entry name" value="Cyt_P450_sf"/>
</dbReference>
<comment type="cofactor">
    <cofactor evidence="1 5">
        <name>heme</name>
        <dbReference type="ChEBI" id="CHEBI:30413"/>
    </cofactor>
</comment>
<dbReference type="InterPro" id="IPR002401">
    <property type="entry name" value="Cyt_P450_E_grp-I"/>
</dbReference>
<dbReference type="Proteomes" id="UP000758603">
    <property type="component" value="Unassembled WGS sequence"/>
</dbReference>
<evidence type="ECO:0000256" key="1">
    <source>
        <dbReference type="ARBA" id="ARBA00001971"/>
    </source>
</evidence>
<keyword evidence="6" id="KW-0560">Oxidoreductase</keyword>
<evidence type="ECO:0000256" key="6">
    <source>
        <dbReference type="RuleBase" id="RU000461"/>
    </source>
</evidence>
<protein>
    <submittedName>
        <fullName evidence="8">Cytochrome P450</fullName>
    </submittedName>
</protein>
<dbReference type="OrthoDB" id="5217426at2759"/>
<dbReference type="GO" id="GO:0004497">
    <property type="term" value="F:monooxygenase activity"/>
    <property type="evidence" value="ECO:0007669"/>
    <property type="project" value="UniProtKB-KW"/>
</dbReference>
<dbReference type="Gene3D" id="1.10.630.10">
    <property type="entry name" value="Cytochrome P450"/>
    <property type="match status" value="1"/>
</dbReference>
<dbReference type="GO" id="GO:0020037">
    <property type="term" value="F:heme binding"/>
    <property type="evidence" value="ECO:0007669"/>
    <property type="project" value="InterPro"/>
</dbReference>
<evidence type="ECO:0000256" key="2">
    <source>
        <dbReference type="ARBA" id="ARBA00022617"/>
    </source>
</evidence>
<keyword evidence="2 5" id="KW-0349">Heme</keyword>
<keyword evidence="4 5" id="KW-0408">Iron</keyword>
<dbReference type="EMBL" id="JAGPXC010000003">
    <property type="protein sequence ID" value="KAH6655958.1"/>
    <property type="molecule type" value="Genomic_DNA"/>
</dbReference>
<dbReference type="PANTHER" id="PTHR24305">
    <property type="entry name" value="CYTOCHROME P450"/>
    <property type="match status" value="1"/>
</dbReference>
<dbReference type="GO" id="GO:0016705">
    <property type="term" value="F:oxidoreductase activity, acting on paired donors, with incorporation or reduction of molecular oxygen"/>
    <property type="evidence" value="ECO:0007669"/>
    <property type="project" value="InterPro"/>
</dbReference>
<keyword evidence="7" id="KW-1133">Transmembrane helix</keyword>
<dbReference type="GO" id="GO:0005506">
    <property type="term" value="F:iron ion binding"/>
    <property type="evidence" value="ECO:0007669"/>
    <property type="project" value="InterPro"/>
</dbReference>
<dbReference type="PRINTS" id="PR00385">
    <property type="entry name" value="P450"/>
</dbReference>
<sequence>MEHVQAWLSLDTAKATLIAVILVVLPIVLIATAWRENNRLLSFPGPPLAAWTRLYSVGMVLTGREHEILLDAHKKYGPIVRWQPNLLLINDPTMLPKIYHLRANKTPHYNHSPSDVKGMVEENDWQKHREKRHRIDPAFSPKSIYDNEALADGFIAQWINALGTRFAATDHIFDFSDWGNYLVLDIVTKFFFGQEIGFLEHGDKSGMLADTRANGPSIHALARLPRLKMFLLRSLGRFLIPTAGDGSGLGNVLKLRDDLYEERLAKGNSVSHIGLDMILSSNINLSAHDHEELKEDVLFVILGASDTTGHGIRCLVRNLLQNPDCLTHLRQEIDATVLKNGGIDNLTFTHINTQMPYLSACIRESLRFDPPIVSFLPRWVDNPGGVELCGRLVPAGVEVAGSPYVASRNRELFGEDVHLFRPERYSDASPEWVAKAARYDFTFGYGPRHCIGKTLSHLITVKAIVQLFHHFDVTLIEPGSGKAFLNWNYSGLNVKLAARVP</sequence>
<proteinExistence type="inferred from homology"/>
<dbReference type="GeneID" id="70131482"/>
<keyword evidence="9" id="KW-1185">Reference proteome</keyword>
<gene>
    <name evidence="8" type="ORF">BKA67DRAFT_562267</name>
</gene>
<accession>A0A9P8ZZE0</accession>
<dbReference type="InterPro" id="IPR017972">
    <property type="entry name" value="Cyt_P450_CS"/>
</dbReference>
<keyword evidence="3 5" id="KW-0479">Metal-binding</keyword>
<dbReference type="Pfam" id="PF00067">
    <property type="entry name" value="p450"/>
    <property type="match status" value="1"/>
</dbReference>
<reference evidence="8" key="1">
    <citation type="journal article" date="2021" name="Nat. Commun.">
        <title>Genetic determinants of endophytism in the Arabidopsis root mycobiome.</title>
        <authorList>
            <person name="Mesny F."/>
            <person name="Miyauchi S."/>
            <person name="Thiergart T."/>
            <person name="Pickel B."/>
            <person name="Atanasova L."/>
            <person name="Karlsson M."/>
            <person name="Huettel B."/>
            <person name="Barry K.W."/>
            <person name="Haridas S."/>
            <person name="Chen C."/>
            <person name="Bauer D."/>
            <person name="Andreopoulos W."/>
            <person name="Pangilinan J."/>
            <person name="LaButti K."/>
            <person name="Riley R."/>
            <person name="Lipzen A."/>
            <person name="Clum A."/>
            <person name="Drula E."/>
            <person name="Henrissat B."/>
            <person name="Kohler A."/>
            <person name="Grigoriev I.V."/>
            <person name="Martin F.M."/>
            <person name="Hacquard S."/>
        </authorList>
    </citation>
    <scope>NUCLEOTIDE SEQUENCE</scope>
    <source>
        <strain evidence="8">MPI-SDFR-AT-0073</strain>
    </source>
</reference>
<dbReference type="InterPro" id="IPR050121">
    <property type="entry name" value="Cytochrome_P450_monoxygenase"/>
</dbReference>
<dbReference type="AlphaFoldDB" id="A0A9P8ZZE0"/>
<feature type="transmembrane region" description="Helical" evidence="7">
    <location>
        <begin position="15"/>
        <end position="34"/>
    </location>
</feature>
<dbReference type="InterPro" id="IPR001128">
    <property type="entry name" value="Cyt_P450"/>
</dbReference>
<evidence type="ECO:0000256" key="7">
    <source>
        <dbReference type="SAM" id="Phobius"/>
    </source>
</evidence>
<feature type="binding site" description="axial binding residue" evidence="5">
    <location>
        <position position="450"/>
    </location>
    <ligand>
        <name>heme</name>
        <dbReference type="ChEBI" id="CHEBI:30413"/>
    </ligand>
    <ligandPart>
        <name>Fe</name>
        <dbReference type="ChEBI" id="CHEBI:18248"/>
    </ligandPart>
</feature>
<keyword evidence="6" id="KW-0503">Monooxygenase</keyword>
<evidence type="ECO:0000256" key="5">
    <source>
        <dbReference type="PIRSR" id="PIRSR602401-1"/>
    </source>
</evidence>
<evidence type="ECO:0000256" key="3">
    <source>
        <dbReference type="ARBA" id="ARBA00022723"/>
    </source>
</evidence>
<evidence type="ECO:0000256" key="4">
    <source>
        <dbReference type="ARBA" id="ARBA00023004"/>
    </source>
</evidence>
<comment type="caution">
    <text evidence="8">The sequence shown here is derived from an EMBL/GenBank/DDBJ whole genome shotgun (WGS) entry which is preliminary data.</text>
</comment>
<comment type="similarity">
    <text evidence="6">Belongs to the cytochrome P450 family.</text>
</comment>
<keyword evidence="7" id="KW-0812">Transmembrane</keyword>
<evidence type="ECO:0000313" key="9">
    <source>
        <dbReference type="Proteomes" id="UP000758603"/>
    </source>
</evidence>
<dbReference type="SUPFAM" id="SSF48264">
    <property type="entry name" value="Cytochrome P450"/>
    <property type="match status" value="1"/>
</dbReference>
<dbReference type="PANTHER" id="PTHR24305:SF85">
    <property type="entry name" value="P450, PUTATIVE (EUROFUNG)-RELATED"/>
    <property type="match status" value="1"/>
</dbReference>
<dbReference type="PRINTS" id="PR00463">
    <property type="entry name" value="EP450I"/>
</dbReference>
<evidence type="ECO:0000313" key="8">
    <source>
        <dbReference type="EMBL" id="KAH6655958.1"/>
    </source>
</evidence>
<dbReference type="PROSITE" id="PS00086">
    <property type="entry name" value="CYTOCHROME_P450"/>
    <property type="match status" value="1"/>
</dbReference>
<keyword evidence="7" id="KW-0472">Membrane</keyword>